<reference evidence="2" key="1">
    <citation type="journal article" date="2022" name="bioRxiv">
        <title>Sequencing and chromosome-scale assembly of the giantPleurodeles waltlgenome.</title>
        <authorList>
            <person name="Brown T."/>
            <person name="Elewa A."/>
            <person name="Iarovenko S."/>
            <person name="Subramanian E."/>
            <person name="Araus A.J."/>
            <person name="Petzold A."/>
            <person name="Susuki M."/>
            <person name="Suzuki K.-i.T."/>
            <person name="Hayashi T."/>
            <person name="Toyoda A."/>
            <person name="Oliveira C."/>
            <person name="Osipova E."/>
            <person name="Leigh N.D."/>
            <person name="Simon A."/>
            <person name="Yun M.H."/>
        </authorList>
    </citation>
    <scope>NUCLEOTIDE SEQUENCE</scope>
    <source>
        <strain evidence="2">20211129_DDA</strain>
        <tissue evidence="2">Liver</tissue>
    </source>
</reference>
<evidence type="ECO:0000256" key="1">
    <source>
        <dbReference type="SAM" id="MobiDB-lite"/>
    </source>
</evidence>
<feature type="region of interest" description="Disordered" evidence="1">
    <location>
        <begin position="47"/>
        <end position="101"/>
    </location>
</feature>
<comment type="caution">
    <text evidence="2">The sequence shown here is derived from an EMBL/GenBank/DDBJ whole genome shotgun (WGS) entry which is preliminary data.</text>
</comment>
<gene>
    <name evidence="2" type="ORF">NDU88_002622</name>
</gene>
<dbReference type="AlphaFoldDB" id="A0AAV7LD13"/>
<feature type="compositionally biased region" description="Basic residues" evidence="1">
    <location>
        <begin position="84"/>
        <end position="101"/>
    </location>
</feature>
<evidence type="ECO:0000313" key="3">
    <source>
        <dbReference type="Proteomes" id="UP001066276"/>
    </source>
</evidence>
<feature type="compositionally biased region" description="Basic and acidic residues" evidence="1">
    <location>
        <begin position="62"/>
        <end position="83"/>
    </location>
</feature>
<organism evidence="2 3">
    <name type="scientific">Pleurodeles waltl</name>
    <name type="common">Iberian ribbed newt</name>
    <dbReference type="NCBI Taxonomy" id="8319"/>
    <lineage>
        <taxon>Eukaryota</taxon>
        <taxon>Metazoa</taxon>
        <taxon>Chordata</taxon>
        <taxon>Craniata</taxon>
        <taxon>Vertebrata</taxon>
        <taxon>Euteleostomi</taxon>
        <taxon>Amphibia</taxon>
        <taxon>Batrachia</taxon>
        <taxon>Caudata</taxon>
        <taxon>Salamandroidea</taxon>
        <taxon>Salamandridae</taxon>
        <taxon>Pleurodelinae</taxon>
        <taxon>Pleurodeles</taxon>
    </lineage>
</organism>
<keyword evidence="3" id="KW-1185">Reference proteome</keyword>
<feature type="region of interest" description="Disordered" evidence="1">
    <location>
        <begin position="1"/>
        <end position="20"/>
    </location>
</feature>
<name>A0AAV7LD13_PLEWA</name>
<dbReference type="Proteomes" id="UP001066276">
    <property type="component" value="Chromosome 11"/>
</dbReference>
<evidence type="ECO:0000313" key="2">
    <source>
        <dbReference type="EMBL" id="KAJ1089471.1"/>
    </source>
</evidence>
<sequence>MRSPESIAGGAGLGNTVHSFQAQPAPCPAALCASQTRSRLLKIRTAAPAATAATSSGIVNSRESRVLPQRNRDCRRQPKETGKSRRSVPRKHLKLFGKTRS</sequence>
<protein>
    <submittedName>
        <fullName evidence="2">Uncharacterized protein</fullName>
    </submittedName>
</protein>
<accession>A0AAV7LD13</accession>
<proteinExistence type="predicted"/>
<dbReference type="EMBL" id="JANPWB010000015">
    <property type="protein sequence ID" value="KAJ1089471.1"/>
    <property type="molecule type" value="Genomic_DNA"/>
</dbReference>